<dbReference type="PANTHER" id="PTHR11699">
    <property type="entry name" value="ALDEHYDE DEHYDROGENASE-RELATED"/>
    <property type="match status" value="1"/>
</dbReference>
<dbReference type="InterPro" id="IPR016163">
    <property type="entry name" value="Ald_DH_C"/>
</dbReference>
<evidence type="ECO:0000313" key="7">
    <source>
        <dbReference type="Proteomes" id="UP000581688"/>
    </source>
</evidence>
<dbReference type="FunFam" id="3.40.309.10:FF:000012">
    <property type="entry name" value="Betaine aldehyde dehydrogenase"/>
    <property type="match status" value="1"/>
</dbReference>
<dbReference type="EMBL" id="JACHGH010000005">
    <property type="protein sequence ID" value="MBB6453715.1"/>
    <property type="molecule type" value="Genomic_DNA"/>
</dbReference>
<dbReference type="InterPro" id="IPR016161">
    <property type="entry name" value="Ald_DH/histidinol_DH"/>
</dbReference>
<dbReference type="SUPFAM" id="SSF53720">
    <property type="entry name" value="ALDH-like"/>
    <property type="match status" value="1"/>
</dbReference>
<comment type="similarity">
    <text evidence="1 4">Belongs to the aldehyde dehydrogenase family.</text>
</comment>
<dbReference type="InterPro" id="IPR029510">
    <property type="entry name" value="Ald_DH_CS_GLU"/>
</dbReference>
<dbReference type="InterPro" id="IPR016160">
    <property type="entry name" value="Ald_DH_CS_CYS"/>
</dbReference>
<feature type="active site" evidence="3">
    <location>
        <position position="248"/>
    </location>
</feature>
<gene>
    <name evidence="6" type="ORF">HNQ94_002164</name>
</gene>
<dbReference type="PROSITE" id="PS00070">
    <property type="entry name" value="ALDEHYDE_DEHYDR_CYS"/>
    <property type="match status" value="1"/>
</dbReference>
<dbReference type="FunFam" id="3.40.605.10:FF:000007">
    <property type="entry name" value="NAD/NADP-dependent betaine aldehyde dehydrogenase"/>
    <property type="match status" value="1"/>
</dbReference>
<dbReference type="EC" id="1.2.1.3" evidence="6"/>
<evidence type="ECO:0000256" key="4">
    <source>
        <dbReference type="RuleBase" id="RU003345"/>
    </source>
</evidence>
<accession>A0A841Q5Q1</accession>
<dbReference type="Gene3D" id="3.40.605.10">
    <property type="entry name" value="Aldehyde Dehydrogenase, Chain A, domain 1"/>
    <property type="match status" value="1"/>
</dbReference>
<organism evidence="6 7">
    <name type="scientific">Salirhabdus euzebyi</name>
    <dbReference type="NCBI Taxonomy" id="394506"/>
    <lineage>
        <taxon>Bacteria</taxon>
        <taxon>Bacillati</taxon>
        <taxon>Bacillota</taxon>
        <taxon>Bacilli</taxon>
        <taxon>Bacillales</taxon>
        <taxon>Bacillaceae</taxon>
        <taxon>Salirhabdus</taxon>
    </lineage>
</organism>
<comment type="caution">
    <text evidence="6">The sequence shown here is derived from an EMBL/GenBank/DDBJ whole genome shotgun (WGS) entry which is preliminary data.</text>
</comment>
<keyword evidence="7" id="KW-1185">Reference proteome</keyword>
<feature type="domain" description="Aldehyde dehydrogenase" evidence="5">
    <location>
        <begin position="12"/>
        <end position="475"/>
    </location>
</feature>
<keyword evidence="2 4" id="KW-0560">Oxidoreductase</keyword>
<dbReference type="Proteomes" id="UP000581688">
    <property type="component" value="Unassembled WGS sequence"/>
</dbReference>
<protein>
    <submittedName>
        <fullName evidence="6">Aldehyde dehydrogenase (NAD+)</fullName>
        <ecNumber evidence="6">1.2.1.3</ecNumber>
    </submittedName>
</protein>
<proteinExistence type="inferred from homology"/>
<dbReference type="InterPro" id="IPR015590">
    <property type="entry name" value="Aldehyde_DH_dom"/>
</dbReference>
<dbReference type="Gene3D" id="3.40.309.10">
    <property type="entry name" value="Aldehyde Dehydrogenase, Chain A, domain 2"/>
    <property type="match status" value="1"/>
</dbReference>
<dbReference type="PROSITE" id="PS00687">
    <property type="entry name" value="ALDEHYDE_DEHYDR_GLU"/>
    <property type="match status" value="1"/>
</dbReference>
<evidence type="ECO:0000256" key="3">
    <source>
        <dbReference type="PROSITE-ProRule" id="PRU10007"/>
    </source>
</evidence>
<sequence>MKRYQMLVNGSWINSSSEETFYSINPFNQKPWAEIPQATSVDIEEAIGAARKAFEITWSQTNGYTRANLLFKLADLIDKNAERLAILESTDNGKVIRETKNQMHFAARNFRFFAGFADKLQGETIPLDNLNLFDYTLREPLGVTVLISAWNSPIQTLTNKLAPALAAGNTVVIKPSEHTSVTTLELGKLIEEAGFPKGIVNIVTGDGKVGALLTQSQSVNKISFTGGPSTGKIIAENASKNLIPCTLELGGKSPNIIFEDAHMKNAVTGAIAGIFGASGQTCIAGSRLLVQNKVYDEVVTNLAKRASEIVLGDPLNPDTQMGPVANLVQFERILSMIGKGNDEGAQIIVGGKKAEKEGLSDGFFILPTVAANVNNNMKIAQEEIFGPVLSVIPFEDEDEAIHIANSSEYGLASGVWTRNISRAHKMAKKLNAGTVWINTYRTSAAQAPFGGVKNSGYGKERGLHALLEYTQIKNVMIDLSEEERDPFSIKV</sequence>
<dbReference type="InterPro" id="IPR016162">
    <property type="entry name" value="Ald_DH_N"/>
</dbReference>
<dbReference type="Pfam" id="PF00171">
    <property type="entry name" value="Aldedh"/>
    <property type="match status" value="1"/>
</dbReference>
<reference evidence="6 7" key="1">
    <citation type="submission" date="2020-08" db="EMBL/GenBank/DDBJ databases">
        <title>Genomic Encyclopedia of Type Strains, Phase IV (KMG-IV): sequencing the most valuable type-strain genomes for metagenomic binning, comparative biology and taxonomic classification.</title>
        <authorList>
            <person name="Goeker M."/>
        </authorList>
    </citation>
    <scope>NUCLEOTIDE SEQUENCE [LARGE SCALE GENOMIC DNA]</scope>
    <source>
        <strain evidence="6 7">DSM 19612</strain>
    </source>
</reference>
<dbReference type="CDD" id="cd07114">
    <property type="entry name" value="ALDH_DhaS"/>
    <property type="match status" value="1"/>
</dbReference>
<dbReference type="RefSeq" id="WP_246199973.1">
    <property type="nucleotide sequence ID" value="NZ_CADDWK010000005.1"/>
</dbReference>
<evidence type="ECO:0000256" key="2">
    <source>
        <dbReference type="ARBA" id="ARBA00023002"/>
    </source>
</evidence>
<dbReference type="GO" id="GO:0004029">
    <property type="term" value="F:aldehyde dehydrogenase (NAD+) activity"/>
    <property type="evidence" value="ECO:0007669"/>
    <property type="project" value="UniProtKB-EC"/>
</dbReference>
<evidence type="ECO:0000256" key="1">
    <source>
        <dbReference type="ARBA" id="ARBA00009986"/>
    </source>
</evidence>
<evidence type="ECO:0000313" key="6">
    <source>
        <dbReference type="EMBL" id="MBB6453715.1"/>
    </source>
</evidence>
<dbReference type="AlphaFoldDB" id="A0A841Q5Q1"/>
<evidence type="ECO:0000259" key="5">
    <source>
        <dbReference type="Pfam" id="PF00171"/>
    </source>
</evidence>
<name>A0A841Q5Q1_9BACI</name>